<evidence type="ECO:0000256" key="6">
    <source>
        <dbReference type="ARBA" id="ARBA00023277"/>
    </source>
</evidence>
<comment type="similarity">
    <text evidence="2">Belongs to the glycosyl hydrolase 18 family. Chitinase class II subfamily.</text>
</comment>
<keyword evidence="4 9" id="KW-0378">Hydrolase</keyword>
<dbReference type="SUPFAM" id="SSF51445">
    <property type="entry name" value="(Trans)glycosidases"/>
    <property type="match status" value="1"/>
</dbReference>
<dbReference type="EC" id="3.2.1.14" evidence="3"/>
<dbReference type="Pfam" id="PF00704">
    <property type="entry name" value="Glyco_hydro_18"/>
    <property type="match status" value="1"/>
</dbReference>
<evidence type="ECO:0000256" key="4">
    <source>
        <dbReference type="ARBA" id="ARBA00022801"/>
    </source>
</evidence>
<dbReference type="GO" id="GO:0016787">
    <property type="term" value="F:hydrolase activity"/>
    <property type="evidence" value="ECO:0007669"/>
    <property type="project" value="UniProtKB-KW"/>
</dbReference>
<feature type="domain" description="Fibronectin type-III" evidence="11">
    <location>
        <begin position="93"/>
        <end position="178"/>
    </location>
</feature>
<accession>A0ABV5SBM2</accession>
<dbReference type="InterPro" id="IPR029070">
    <property type="entry name" value="Chitinase_insertion_sf"/>
</dbReference>
<organism evidence="13 14">
    <name type="scientific">Nonomuraea helvata</name>
    <dbReference type="NCBI Taxonomy" id="37484"/>
    <lineage>
        <taxon>Bacteria</taxon>
        <taxon>Bacillati</taxon>
        <taxon>Actinomycetota</taxon>
        <taxon>Actinomycetes</taxon>
        <taxon>Streptosporangiales</taxon>
        <taxon>Streptosporangiaceae</taxon>
        <taxon>Nonomuraea</taxon>
    </lineage>
</organism>
<dbReference type="Gene3D" id="2.60.40.10">
    <property type="entry name" value="Immunoglobulins"/>
    <property type="match status" value="1"/>
</dbReference>
<dbReference type="CDD" id="cd06548">
    <property type="entry name" value="GH18_chitinase"/>
    <property type="match status" value="1"/>
</dbReference>
<dbReference type="PROSITE" id="PS01095">
    <property type="entry name" value="GH18_1"/>
    <property type="match status" value="1"/>
</dbReference>
<dbReference type="InterPro" id="IPR036116">
    <property type="entry name" value="FN3_sf"/>
</dbReference>
<proteinExistence type="inferred from homology"/>
<dbReference type="Pfam" id="PF00041">
    <property type="entry name" value="fn3"/>
    <property type="match status" value="1"/>
</dbReference>
<reference evidence="13 14" key="1">
    <citation type="submission" date="2024-09" db="EMBL/GenBank/DDBJ databases">
        <authorList>
            <person name="Sun Q."/>
            <person name="Mori K."/>
        </authorList>
    </citation>
    <scope>NUCLEOTIDE SEQUENCE [LARGE SCALE GENOMIC DNA]</scope>
    <source>
        <strain evidence="13 14">JCM 3143</strain>
    </source>
</reference>
<evidence type="ECO:0000256" key="9">
    <source>
        <dbReference type="RuleBase" id="RU000489"/>
    </source>
</evidence>
<dbReference type="SUPFAM" id="SSF51055">
    <property type="entry name" value="Carbohydrate binding domain"/>
    <property type="match status" value="1"/>
</dbReference>
<dbReference type="InterPro" id="IPR013783">
    <property type="entry name" value="Ig-like_fold"/>
</dbReference>
<dbReference type="InterPro" id="IPR017853">
    <property type="entry name" value="GH"/>
</dbReference>
<dbReference type="Gene3D" id="3.20.20.80">
    <property type="entry name" value="Glycosidases"/>
    <property type="match status" value="1"/>
</dbReference>
<dbReference type="InterPro" id="IPR001223">
    <property type="entry name" value="Glyco_hydro18_cat"/>
</dbReference>
<evidence type="ECO:0000256" key="7">
    <source>
        <dbReference type="ARBA" id="ARBA00023295"/>
    </source>
</evidence>
<dbReference type="Gene3D" id="3.10.50.10">
    <property type="match status" value="1"/>
</dbReference>
<dbReference type="SUPFAM" id="SSF49265">
    <property type="entry name" value="Fibronectin type III"/>
    <property type="match status" value="1"/>
</dbReference>
<feature type="domain" description="GH18" evidence="12">
    <location>
        <begin position="184"/>
        <end position="553"/>
    </location>
</feature>
<dbReference type="SMART" id="SM00495">
    <property type="entry name" value="ChtBD3"/>
    <property type="match status" value="1"/>
</dbReference>
<evidence type="ECO:0000256" key="1">
    <source>
        <dbReference type="ARBA" id="ARBA00000822"/>
    </source>
</evidence>
<dbReference type="InterPro" id="IPR003610">
    <property type="entry name" value="CBM5/12"/>
</dbReference>
<dbReference type="SMART" id="SM00060">
    <property type="entry name" value="FN3"/>
    <property type="match status" value="1"/>
</dbReference>
<evidence type="ECO:0000256" key="10">
    <source>
        <dbReference type="SAM" id="SignalP"/>
    </source>
</evidence>
<dbReference type="PANTHER" id="PTHR11177">
    <property type="entry name" value="CHITINASE"/>
    <property type="match status" value="1"/>
</dbReference>
<dbReference type="SMART" id="SM00636">
    <property type="entry name" value="Glyco_18"/>
    <property type="match status" value="1"/>
</dbReference>
<evidence type="ECO:0000256" key="3">
    <source>
        <dbReference type="ARBA" id="ARBA00012729"/>
    </source>
</evidence>
<evidence type="ECO:0000256" key="8">
    <source>
        <dbReference type="ARBA" id="ARBA00023326"/>
    </source>
</evidence>
<dbReference type="PROSITE" id="PS51910">
    <property type="entry name" value="GH18_2"/>
    <property type="match status" value="1"/>
</dbReference>
<dbReference type="Pfam" id="PF02839">
    <property type="entry name" value="CBM_5_12"/>
    <property type="match status" value="1"/>
</dbReference>
<dbReference type="Gene3D" id="2.10.10.20">
    <property type="entry name" value="Carbohydrate-binding module superfamily 5/12"/>
    <property type="match status" value="1"/>
</dbReference>
<keyword evidence="6" id="KW-0119">Carbohydrate metabolism</keyword>
<name>A0ABV5SBM2_9ACTN</name>
<dbReference type="EMBL" id="JBHMBW010000054">
    <property type="protein sequence ID" value="MFB9629071.1"/>
    <property type="molecule type" value="Genomic_DNA"/>
</dbReference>
<sequence length="553" mass="58153">MRHSTLSKILVALLLPLTAVAVAPPPVSASVYVAAAEWAPWTAYTAGTHVTYNGVEYECIQSHTSQPGWEPPNVPALWKPATGGGTDTTAPSVPGNLRSTGVTSSSVSLTWDASTDNVAVTGYEIYRGGTLITTVTGTTHTDTGLTANTAYTYTVRARDAAGNRSANSNAITATTTGGGGGGGNKVLGYFVQWGVYQRGYHVKNIDTSGSAAKLTHLNYAFGNVQNGQCTIGDSYADYDRFYQASESVDGVADTWDAGALRGSFNQLRKLKKKYPNLKVLFSFGGWTWSGGFTQAAQNPTAFANSCYNLVEDPRWADVFDGIDIDWEYPNACGLTCDASGAAAFRNVMSALRSRFGSGNLVTAAITADGTNGGKIDAADYAGAAQYVDWYNVMTYDYFGAWAAQGPTAPHSPLTSYSGIPIAGFYSDNAIQKLKSKGVPSSKLLLGIGFYGRGWTGVTQAAPGGTATGAAPGTYEQGIEDYKVLKTRCPATGTVAGTAYAYCGGQWWSYDTPSTIGGKMSYSKSQSLGGAFFWELSGDTTNGELVTAMRNGLG</sequence>
<dbReference type="PROSITE" id="PS50853">
    <property type="entry name" value="FN3"/>
    <property type="match status" value="1"/>
</dbReference>
<dbReference type="InterPro" id="IPR050314">
    <property type="entry name" value="Glycosyl_Hydrlase_18"/>
</dbReference>
<feature type="signal peptide" evidence="10">
    <location>
        <begin position="1"/>
        <end position="23"/>
    </location>
</feature>
<dbReference type="CDD" id="cd12214">
    <property type="entry name" value="ChiA1_BD"/>
    <property type="match status" value="1"/>
</dbReference>
<dbReference type="InterPro" id="IPR011583">
    <property type="entry name" value="Chitinase_II/V-like_cat"/>
</dbReference>
<dbReference type="InterPro" id="IPR003961">
    <property type="entry name" value="FN3_dom"/>
</dbReference>
<keyword evidence="5" id="KW-0146">Chitin degradation</keyword>
<dbReference type="InterPro" id="IPR036573">
    <property type="entry name" value="CBM_sf_5/12"/>
</dbReference>
<keyword evidence="8" id="KW-0624">Polysaccharide degradation</keyword>
<keyword evidence="14" id="KW-1185">Reference proteome</keyword>
<dbReference type="InterPro" id="IPR001579">
    <property type="entry name" value="Glyco_hydro_18_chit_AS"/>
</dbReference>
<gene>
    <name evidence="13" type="ORF">ACFFSA_38860</name>
</gene>
<evidence type="ECO:0000256" key="2">
    <source>
        <dbReference type="ARBA" id="ARBA00009121"/>
    </source>
</evidence>
<feature type="chain" id="PRO_5045690623" description="chitinase" evidence="10">
    <location>
        <begin position="24"/>
        <end position="553"/>
    </location>
</feature>
<dbReference type="Proteomes" id="UP001589532">
    <property type="component" value="Unassembled WGS sequence"/>
</dbReference>
<dbReference type="SUPFAM" id="SSF54556">
    <property type="entry name" value="Chitinase insertion domain"/>
    <property type="match status" value="1"/>
</dbReference>
<dbReference type="PANTHER" id="PTHR11177:SF317">
    <property type="entry name" value="CHITINASE 12-RELATED"/>
    <property type="match status" value="1"/>
</dbReference>
<comment type="catalytic activity">
    <reaction evidence="1">
        <text>Random endo-hydrolysis of N-acetyl-beta-D-glucosaminide (1-&gt;4)-beta-linkages in chitin and chitodextrins.</text>
        <dbReference type="EC" id="3.2.1.14"/>
    </reaction>
</comment>
<evidence type="ECO:0000259" key="11">
    <source>
        <dbReference type="PROSITE" id="PS50853"/>
    </source>
</evidence>
<evidence type="ECO:0000256" key="5">
    <source>
        <dbReference type="ARBA" id="ARBA00023024"/>
    </source>
</evidence>
<protein>
    <recommendedName>
        <fullName evidence="3">chitinase</fullName>
        <ecNumber evidence="3">3.2.1.14</ecNumber>
    </recommendedName>
</protein>
<dbReference type="CDD" id="cd00063">
    <property type="entry name" value="FN3"/>
    <property type="match status" value="1"/>
</dbReference>
<comment type="caution">
    <text evidence="13">The sequence shown here is derived from an EMBL/GenBank/DDBJ whole genome shotgun (WGS) entry which is preliminary data.</text>
</comment>
<keyword evidence="7 9" id="KW-0326">Glycosidase</keyword>
<dbReference type="RefSeq" id="WP_344986027.1">
    <property type="nucleotide sequence ID" value="NZ_BAAAXV010000001.1"/>
</dbReference>
<keyword evidence="10" id="KW-0732">Signal</keyword>
<evidence type="ECO:0000313" key="13">
    <source>
        <dbReference type="EMBL" id="MFB9629071.1"/>
    </source>
</evidence>
<evidence type="ECO:0000313" key="14">
    <source>
        <dbReference type="Proteomes" id="UP001589532"/>
    </source>
</evidence>
<evidence type="ECO:0000259" key="12">
    <source>
        <dbReference type="PROSITE" id="PS51910"/>
    </source>
</evidence>